<dbReference type="PANTHER" id="PTHR48078">
    <property type="entry name" value="THREONINE DEHYDRATASE, MITOCHONDRIAL-RELATED"/>
    <property type="match status" value="1"/>
</dbReference>
<feature type="domain" description="ACT" evidence="6">
    <location>
        <begin position="361"/>
        <end position="437"/>
    </location>
</feature>
<dbReference type="Pfam" id="PF00291">
    <property type="entry name" value="PALP"/>
    <property type="match status" value="1"/>
</dbReference>
<dbReference type="InterPro" id="IPR036052">
    <property type="entry name" value="TrpB-like_PALP_sf"/>
</dbReference>
<dbReference type="InterPro" id="IPR002912">
    <property type="entry name" value="ACT_dom"/>
</dbReference>
<keyword evidence="3 7" id="KW-0456">Lyase</keyword>
<dbReference type="SUPFAM" id="SSF53686">
    <property type="entry name" value="Tryptophan synthase beta subunit-like PLP-dependent enzymes"/>
    <property type="match status" value="1"/>
</dbReference>
<evidence type="ECO:0000256" key="1">
    <source>
        <dbReference type="ARBA" id="ARBA00001933"/>
    </source>
</evidence>
<dbReference type="InterPro" id="IPR001926">
    <property type="entry name" value="TrpB-like_PALP"/>
</dbReference>
<feature type="non-terminal residue" evidence="7">
    <location>
        <position position="437"/>
    </location>
</feature>
<gene>
    <name evidence="7" type="primary">Sry1</name>
    <name evidence="7" type="ORF">UPUEPO_R09513</name>
</gene>
<evidence type="ECO:0000256" key="4">
    <source>
        <dbReference type="ARBA" id="ARBA00041766"/>
    </source>
</evidence>
<dbReference type="GO" id="GO:0004794">
    <property type="term" value="F:threonine deaminase activity"/>
    <property type="evidence" value="ECO:0007669"/>
    <property type="project" value="TreeGrafter"/>
</dbReference>
<dbReference type="Gene3D" id="3.40.50.1100">
    <property type="match status" value="2"/>
</dbReference>
<organism evidence="7 8">
    <name type="scientific">Upupa epops</name>
    <name type="common">Eurasian hoopoe</name>
    <dbReference type="NCBI Taxonomy" id="57439"/>
    <lineage>
        <taxon>Eukaryota</taxon>
        <taxon>Metazoa</taxon>
        <taxon>Chordata</taxon>
        <taxon>Craniata</taxon>
        <taxon>Vertebrata</taxon>
        <taxon>Euteleostomi</taxon>
        <taxon>Archelosauria</taxon>
        <taxon>Archosauria</taxon>
        <taxon>Dinosauria</taxon>
        <taxon>Saurischia</taxon>
        <taxon>Theropoda</taxon>
        <taxon>Coelurosauria</taxon>
        <taxon>Aves</taxon>
        <taxon>Neognathae</taxon>
        <taxon>Neoaves</taxon>
        <taxon>Telluraves</taxon>
        <taxon>Coraciimorphae</taxon>
        <taxon>Bucerotiformes</taxon>
        <taxon>Upupidae</taxon>
        <taxon>Upupa</taxon>
    </lineage>
</organism>
<dbReference type="InterPro" id="IPR050147">
    <property type="entry name" value="Ser/Thr_Dehydratase"/>
</dbReference>
<evidence type="ECO:0000313" key="8">
    <source>
        <dbReference type="Proteomes" id="UP000544127"/>
    </source>
</evidence>
<dbReference type="GO" id="GO:0009097">
    <property type="term" value="P:isoleucine biosynthetic process"/>
    <property type="evidence" value="ECO:0007669"/>
    <property type="project" value="TreeGrafter"/>
</dbReference>
<evidence type="ECO:0000256" key="2">
    <source>
        <dbReference type="ARBA" id="ARBA00022898"/>
    </source>
</evidence>
<dbReference type="CDD" id="cd01562">
    <property type="entry name" value="Thr-dehyd"/>
    <property type="match status" value="1"/>
</dbReference>
<keyword evidence="8" id="KW-1185">Reference proteome</keyword>
<reference evidence="7 8" key="1">
    <citation type="submission" date="2019-09" db="EMBL/GenBank/DDBJ databases">
        <title>Bird 10,000 Genomes (B10K) Project - Family phase.</title>
        <authorList>
            <person name="Zhang G."/>
        </authorList>
    </citation>
    <scope>NUCLEOTIDE SEQUENCE [LARGE SCALE GENOMIC DNA]</scope>
    <source>
        <strain evidence="7">B10K-DU-012-37</strain>
    </source>
</reference>
<evidence type="ECO:0000256" key="3">
    <source>
        <dbReference type="ARBA" id="ARBA00023239"/>
    </source>
</evidence>
<dbReference type="PROSITE" id="PS51671">
    <property type="entry name" value="ACT"/>
    <property type="match status" value="1"/>
</dbReference>
<evidence type="ECO:0000259" key="6">
    <source>
        <dbReference type="PROSITE" id="PS51671"/>
    </source>
</evidence>
<comment type="cofactor">
    <cofactor evidence="1">
        <name>pyridoxal 5'-phosphate</name>
        <dbReference type="ChEBI" id="CHEBI:597326"/>
    </cofactor>
</comment>
<dbReference type="InterPro" id="IPR044561">
    <property type="entry name" value="ACT_ThrD-II-like"/>
</dbReference>
<name>A0A7K6AYF1_UPUEP</name>
<dbReference type="Proteomes" id="UP000544127">
    <property type="component" value="Unassembled WGS sequence"/>
</dbReference>
<proteinExistence type="predicted"/>
<dbReference type="GO" id="GO:0006565">
    <property type="term" value="P:L-serine catabolic process"/>
    <property type="evidence" value="ECO:0007669"/>
    <property type="project" value="TreeGrafter"/>
</dbReference>
<comment type="caution">
    <text evidence="7">The sequence shown here is derived from an EMBL/GenBank/DDBJ whole genome shotgun (WGS) entry which is preliminary data.</text>
</comment>
<dbReference type="EMBL" id="VZRI01007047">
    <property type="protein sequence ID" value="NWU95065.1"/>
    <property type="molecule type" value="Genomic_DNA"/>
</dbReference>
<feature type="non-terminal residue" evidence="7">
    <location>
        <position position="1"/>
    </location>
</feature>
<dbReference type="GO" id="GO:0003941">
    <property type="term" value="F:L-serine ammonia-lyase activity"/>
    <property type="evidence" value="ECO:0007669"/>
    <property type="project" value="TreeGrafter"/>
</dbReference>
<evidence type="ECO:0000313" key="7">
    <source>
        <dbReference type="EMBL" id="NWU95065.1"/>
    </source>
</evidence>
<dbReference type="PANTHER" id="PTHR48078:SF19">
    <property type="entry name" value="ACT DOMAIN-CONTAINING PROTEIN"/>
    <property type="match status" value="1"/>
</dbReference>
<sequence>KIVSCNEELLRDAHSRIPQSSIRTSLSNCNKLLRFEDISAAAFKIQCGVQKTPCTFSRLSKQYGMDIYLKKEILQYTGSVKERGVLYLLTSLPQDQQRKGVIVASDSNFSLAVAYHASELRIPVFVIMSTSTSPTRVKTCREYGAMVISYGTTSKDSQTHARRLAQENGYLYLEEEDSAVYLSGLGTVGLEVYEQVPKLDAVIFPAGGHCGLLAGSAAALKHLNPHISIIGVESESFPVLQQSLKAGHPTEDQACSNHHFYGDVSGVCFGSNSLQLTGKLVDKVVAVREEDILISMLRLLEYERAMVDAEGAIGLAALVAGKLPELKGKRVAIVICSGNLELHLLQQCIARALTLDNRVCRFSLVLSDSPGDISKLLEILAREETRVLDIKQERMFVTSELFTVQVTCTVETRDKIHTAQLKNALLERYPTTLWMER</sequence>
<dbReference type="FunFam" id="3.40.50.1100:FF:000044">
    <property type="entry name" value="Phenylserine dehydratase"/>
    <property type="match status" value="1"/>
</dbReference>
<keyword evidence="2" id="KW-0663">Pyridoxal phosphate</keyword>
<dbReference type="AlphaFoldDB" id="A0A7K6AYF1"/>
<accession>A0A7K6AYF1</accession>
<dbReference type="OrthoDB" id="4418812at2759"/>
<evidence type="ECO:0000256" key="5">
    <source>
        <dbReference type="ARBA" id="ARBA00042605"/>
    </source>
</evidence>
<dbReference type="CDD" id="cd04886">
    <property type="entry name" value="ACT_ThrD-II-like"/>
    <property type="match status" value="1"/>
</dbReference>
<protein>
    <recommendedName>
        <fullName evidence="4">L-serine deaminase</fullName>
    </recommendedName>
    <alternativeName>
        <fullName evidence="5">L-threonine dehydratase</fullName>
    </alternativeName>
</protein>
<dbReference type="GO" id="GO:0006567">
    <property type="term" value="P:L-threonine catabolic process"/>
    <property type="evidence" value="ECO:0007669"/>
    <property type="project" value="TreeGrafter"/>
</dbReference>